<comment type="cofactor">
    <cofactor evidence="1 8">
        <name>Mg(2+)</name>
        <dbReference type="ChEBI" id="CHEBI:18420"/>
    </cofactor>
</comment>
<dbReference type="Gene3D" id="3.20.100.10">
    <property type="entry name" value="mRNA triphosphatase Cet1-like"/>
    <property type="match status" value="1"/>
</dbReference>
<comment type="caution">
    <text evidence="10">The sequence shown here is derived from an EMBL/GenBank/DDBJ whole genome shotgun (WGS) entry which is preliminary data.</text>
</comment>
<comment type="similarity">
    <text evidence="3 8">Belongs to the fungal TPase family.</text>
</comment>
<comment type="subunit">
    <text evidence="8">Heterodimer. The mRNA-capping enzyme is composed of two separate chains alpha and beta, respectively a mRNA guanylyltransferase and an mRNA 5'-triphosphate monophosphatase.</text>
</comment>
<dbReference type="EC" id="3.6.1.74" evidence="8"/>
<dbReference type="InterPro" id="IPR040343">
    <property type="entry name" value="Cet1/Ctl1"/>
</dbReference>
<name>S7XRI2_SPRLO</name>
<evidence type="ECO:0000313" key="10">
    <source>
        <dbReference type="EMBL" id="EPR78568.1"/>
    </source>
</evidence>
<dbReference type="FunCoup" id="S7XRI2">
    <property type="interactions" value="14"/>
</dbReference>
<gene>
    <name evidence="10" type="ORF">SLOPH_2372</name>
</gene>
<dbReference type="EMBL" id="ATCN01000702">
    <property type="protein sequence ID" value="EPR78568.1"/>
    <property type="molecule type" value="Genomic_DNA"/>
</dbReference>
<dbReference type="PANTHER" id="PTHR28118:SF1">
    <property type="entry name" value="POLYNUCLEOTIDE 5'-TRIPHOSPHATASE CTL1-RELATED"/>
    <property type="match status" value="1"/>
</dbReference>
<evidence type="ECO:0000256" key="2">
    <source>
        <dbReference type="ARBA" id="ARBA00004123"/>
    </source>
</evidence>
<dbReference type="STRING" id="1358809.S7XRI2"/>
<evidence type="ECO:0000259" key="9">
    <source>
        <dbReference type="Pfam" id="PF02940"/>
    </source>
</evidence>
<dbReference type="InterPro" id="IPR037009">
    <property type="entry name" value="mRNA_triPase_Cet1_sf"/>
</dbReference>
<keyword evidence="5 8" id="KW-0378">Hydrolase</keyword>
<accession>S7XRI2</accession>
<dbReference type="SUPFAM" id="SSF55154">
    <property type="entry name" value="CYTH-like phosphatases"/>
    <property type="match status" value="1"/>
</dbReference>
<dbReference type="Pfam" id="PF02940">
    <property type="entry name" value="mRNA_triPase"/>
    <property type="match status" value="1"/>
</dbReference>
<evidence type="ECO:0000256" key="6">
    <source>
        <dbReference type="ARBA" id="ARBA00023242"/>
    </source>
</evidence>
<feature type="domain" description="mRNA triphosphatase Cet1-like" evidence="9">
    <location>
        <begin position="13"/>
        <end position="189"/>
    </location>
</feature>
<dbReference type="InterPro" id="IPR033469">
    <property type="entry name" value="CYTH-like_dom_sf"/>
</dbReference>
<dbReference type="OMA" id="HPCIMER"/>
<reference evidence="11" key="1">
    <citation type="journal article" date="2013" name="PLoS Genet.">
        <title>The genome of Spraguea lophii and the basis of host-microsporidian interactions.</title>
        <authorList>
            <person name="Campbell S.E."/>
            <person name="Williams T.A."/>
            <person name="Yousuf A."/>
            <person name="Soanes D.M."/>
            <person name="Paszkiewicz K.H."/>
            <person name="Williams B.A.P."/>
        </authorList>
    </citation>
    <scope>NUCLEOTIDE SEQUENCE [LARGE SCALE GENOMIC DNA]</scope>
    <source>
        <strain evidence="11">42_110</strain>
    </source>
</reference>
<dbReference type="AlphaFoldDB" id="S7XRI2"/>
<comment type="subcellular location">
    <subcellularLocation>
        <location evidence="2 8">Nucleus</location>
    </subcellularLocation>
</comment>
<evidence type="ECO:0000256" key="3">
    <source>
        <dbReference type="ARBA" id="ARBA00006345"/>
    </source>
</evidence>
<dbReference type="PANTHER" id="PTHR28118">
    <property type="entry name" value="POLYNUCLEOTIDE 5'-TRIPHOSPHATASE-RELATED"/>
    <property type="match status" value="1"/>
</dbReference>
<evidence type="ECO:0000256" key="5">
    <source>
        <dbReference type="ARBA" id="ARBA00022801"/>
    </source>
</evidence>
<evidence type="ECO:0000256" key="1">
    <source>
        <dbReference type="ARBA" id="ARBA00001946"/>
    </source>
</evidence>
<keyword evidence="4 8" id="KW-0507">mRNA processing</keyword>
<evidence type="ECO:0000256" key="8">
    <source>
        <dbReference type="RuleBase" id="RU367053"/>
    </source>
</evidence>
<protein>
    <recommendedName>
        <fullName evidence="8">mRNA-capping enzyme subunit beta</fullName>
        <ecNumber evidence="8">3.6.1.74</ecNumber>
    </recommendedName>
    <alternativeName>
        <fullName evidence="8">mRNA 5'-phosphatase</fullName>
    </alternativeName>
    <alternativeName>
        <fullName evidence="8">mRNA 5'-triphosphate monophosphatase</fullName>
    </alternativeName>
</protein>
<dbReference type="HOGENOM" id="CLU_1255976_0_0_1"/>
<keyword evidence="6 8" id="KW-0539">Nucleus</keyword>
<organism evidence="10 11">
    <name type="scientific">Spraguea lophii (strain 42_110)</name>
    <name type="common">Microsporidian parasite</name>
    <dbReference type="NCBI Taxonomy" id="1358809"/>
    <lineage>
        <taxon>Eukaryota</taxon>
        <taxon>Fungi</taxon>
        <taxon>Fungi incertae sedis</taxon>
        <taxon>Microsporidia</taxon>
        <taxon>Spragueidae</taxon>
        <taxon>Spraguea</taxon>
    </lineage>
</organism>
<comment type="catalytic activity">
    <reaction evidence="7">
        <text>a 5'-end triphospho-ribonucleoside in mRNA + H2O = a 5'-end diphospho-ribonucleoside in mRNA + phosphate + H(+)</text>
        <dbReference type="Rhea" id="RHEA:67004"/>
        <dbReference type="Rhea" id="RHEA-COMP:17164"/>
        <dbReference type="Rhea" id="RHEA-COMP:17165"/>
        <dbReference type="ChEBI" id="CHEBI:15377"/>
        <dbReference type="ChEBI" id="CHEBI:15378"/>
        <dbReference type="ChEBI" id="CHEBI:43474"/>
        <dbReference type="ChEBI" id="CHEBI:167616"/>
        <dbReference type="ChEBI" id="CHEBI:167618"/>
        <dbReference type="EC" id="3.6.1.74"/>
    </reaction>
    <physiologicalReaction direction="left-to-right" evidence="7">
        <dbReference type="Rhea" id="RHEA:67005"/>
    </physiologicalReaction>
</comment>
<dbReference type="GO" id="GO:0006370">
    <property type="term" value="P:7-methylguanosine mRNA capping"/>
    <property type="evidence" value="ECO:0007669"/>
    <property type="project" value="UniProtKB-UniRule"/>
</dbReference>
<dbReference type="GO" id="GO:0004651">
    <property type="term" value="F:polynucleotide 5'-phosphatase activity"/>
    <property type="evidence" value="ECO:0007669"/>
    <property type="project" value="UniProtKB-UniRule"/>
</dbReference>
<keyword evidence="8" id="KW-0506">mRNA capping</keyword>
<dbReference type="InterPro" id="IPR004206">
    <property type="entry name" value="mRNA_triPase_Cet1"/>
</dbReference>
<dbReference type="GO" id="GO:0140818">
    <property type="term" value="F:mRNA 5'-triphosphate monophosphatase activity"/>
    <property type="evidence" value="ECO:0007669"/>
    <property type="project" value="UniProtKB-EC"/>
</dbReference>
<dbReference type="CDD" id="cd07470">
    <property type="entry name" value="CYTH-like_mRNA_RTPase"/>
    <property type="match status" value="1"/>
</dbReference>
<dbReference type="VEuPathDB" id="MicrosporidiaDB:SLOPH_2372"/>
<dbReference type="InParanoid" id="S7XRI2"/>
<sequence length="218" mass="25992">MNISDDLLTTHKDIFISQFESILNLDWKTTTEIEARFGTIIDHTDGKRLKIPSPHPIILNSNKKYKFISGIEEKDYNTIINELKKNNINLTLKKDIMKIKKNQRERWEDNKCISIITKKRICSYQIYMPHSKYDIRINIAEEIPVENKDKDVIIERHRERNSFVLNEFSIDITKVDSELENSFEVEVEVINEEYDKMIFKNILFNITDKYFKINNNVE</sequence>
<comment type="function">
    <text evidence="8">First step of mRNA capping. Converts the 5'-triphosphate end of a nascent mRNA chain into a diphosphate end.</text>
</comment>
<dbReference type="OrthoDB" id="272147at2759"/>
<dbReference type="GO" id="GO:0031533">
    <property type="term" value="C:mRNA capping enzyme complex"/>
    <property type="evidence" value="ECO:0007669"/>
    <property type="project" value="UniProtKB-UniRule"/>
</dbReference>
<keyword evidence="11" id="KW-1185">Reference proteome</keyword>
<evidence type="ECO:0000256" key="4">
    <source>
        <dbReference type="ARBA" id="ARBA00022664"/>
    </source>
</evidence>
<dbReference type="Proteomes" id="UP000014978">
    <property type="component" value="Unassembled WGS sequence"/>
</dbReference>
<proteinExistence type="inferred from homology"/>
<evidence type="ECO:0000256" key="7">
    <source>
        <dbReference type="ARBA" id="ARBA00047740"/>
    </source>
</evidence>
<evidence type="ECO:0000313" key="11">
    <source>
        <dbReference type="Proteomes" id="UP000014978"/>
    </source>
</evidence>